<dbReference type="Pfam" id="PF20160">
    <property type="entry name" value="C-JID"/>
    <property type="match status" value="1"/>
</dbReference>
<dbReference type="Gene3D" id="3.80.10.10">
    <property type="entry name" value="Ribonuclease Inhibitor"/>
    <property type="match status" value="1"/>
</dbReference>
<keyword evidence="2" id="KW-0677">Repeat</keyword>
<evidence type="ECO:0000259" key="3">
    <source>
        <dbReference type="Pfam" id="PF20160"/>
    </source>
</evidence>
<dbReference type="InterPro" id="IPR045344">
    <property type="entry name" value="C-JID"/>
</dbReference>
<name>A0A8X7NZW5_BRACI</name>
<keyword evidence="5" id="KW-1185">Reference proteome</keyword>
<evidence type="ECO:0000256" key="1">
    <source>
        <dbReference type="ARBA" id="ARBA00022614"/>
    </source>
</evidence>
<sequence>MSGCSKLTRISPNISKLKHLEDVDFSFCVALTEDSWDNDPHVVPAPIGDLDMSDNTFTRLPHSLVSIKPQELNIGNCRNLVSLPELQTSSLKILRAQDCESLESISHPFQNPETILHFINCFKLEQESLVRNSVFKYMILPGGQVPECFAHRASGSYLMIPLLERFLYGSFLRFRACLLIDTDSTKPTWFKSVIRVWCLLKGNQGNHFHSSDLQILIFITRLLDRHLAIFDCSFP</sequence>
<accession>A0A8X7NZW5</accession>
<dbReference type="OrthoDB" id="1044810at2759"/>
<keyword evidence="1" id="KW-0433">Leucine-rich repeat</keyword>
<dbReference type="AlphaFoldDB" id="A0A8X7NZW5"/>
<evidence type="ECO:0000313" key="4">
    <source>
        <dbReference type="EMBL" id="KAG2242441.1"/>
    </source>
</evidence>
<dbReference type="InterPro" id="IPR032675">
    <property type="entry name" value="LRR_dom_sf"/>
</dbReference>
<proteinExistence type="predicted"/>
<organism evidence="4 5">
    <name type="scientific">Brassica carinata</name>
    <name type="common">Ethiopian mustard</name>
    <name type="synonym">Abyssinian cabbage</name>
    <dbReference type="NCBI Taxonomy" id="52824"/>
    <lineage>
        <taxon>Eukaryota</taxon>
        <taxon>Viridiplantae</taxon>
        <taxon>Streptophyta</taxon>
        <taxon>Embryophyta</taxon>
        <taxon>Tracheophyta</taxon>
        <taxon>Spermatophyta</taxon>
        <taxon>Magnoliopsida</taxon>
        <taxon>eudicotyledons</taxon>
        <taxon>Gunneridae</taxon>
        <taxon>Pentapetalae</taxon>
        <taxon>rosids</taxon>
        <taxon>malvids</taxon>
        <taxon>Brassicales</taxon>
        <taxon>Brassicaceae</taxon>
        <taxon>Brassiceae</taxon>
        <taxon>Brassica</taxon>
    </lineage>
</organism>
<dbReference type="Proteomes" id="UP000886595">
    <property type="component" value="Unassembled WGS sequence"/>
</dbReference>
<reference evidence="4 5" key="1">
    <citation type="submission" date="2020-02" db="EMBL/GenBank/DDBJ databases">
        <authorList>
            <person name="Ma Q."/>
            <person name="Huang Y."/>
            <person name="Song X."/>
            <person name="Pei D."/>
        </authorList>
    </citation>
    <scope>NUCLEOTIDE SEQUENCE [LARGE SCALE GENOMIC DNA]</scope>
    <source>
        <strain evidence="4">Sxm20200214</strain>
        <tissue evidence="4">Leaf</tissue>
    </source>
</reference>
<evidence type="ECO:0000313" key="5">
    <source>
        <dbReference type="Proteomes" id="UP000886595"/>
    </source>
</evidence>
<feature type="domain" description="C-JID" evidence="3">
    <location>
        <begin position="140"/>
        <end position="204"/>
    </location>
</feature>
<gene>
    <name evidence="4" type="ORF">Bca52824_095712</name>
</gene>
<evidence type="ECO:0000256" key="2">
    <source>
        <dbReference type="ARBA" id="ARBA00022737"/>
    </source>
</evidence>
<dbReference type="EMBL" id="JAAMPC010000477">
    <property type="protein sequence ID" value="KAG2242441.1"/>
    <property type="molecule type" value="Genomic_DNA"/>
</dbReference>
<dbReference type="SUPFAM" id="SSF52058">
    <property type="entry name" value="L domain-like"/>
    <property type="match status" value="1"/>
</dbReference>
<comment type="caution">
    <text evidence="4">The sequence shown here is derived from an EMBL/GenBank/DDBJ whole genome shotgun (WGS) entry which is preliminary data.</text>
</comment>
<protein>
    <recommendedName>
        <fullName evidence="3">C-JID domain-containing protein</fullName>
    </recommendedName>
</protein>